<dbReference type="Gene3D" id="2.80.10.50">
    <property type="match status" value="1"/>
</dbReference>
<accession>A0A812VT34</accession>
<protein>
    <recommendedName>
        <fullName evidence="3">Ricin B lectin domain-containing protein</fullName>
    </recommendedName>
</protein>
<name>A0A812VT34_SYMPI</name>
<dbReference type="InterPro" id="IPR035992">
    <property type="entry name" value="Ricin_B-like_lectins"/>
</dbReference>
<reference evidence="1" key="1">
    <citation type="submission" date="2021-02" db="EMBL/GenBank/DDBJ databases">
        <authorList>
            <person name="Dougan E. K."/>
            <person name="Rhodes N."/>
            <person name="Thang M."/>
            <person name="Chan C."/>
        </authorList>
    </citation>
    <scope>NUCLEOTIDE SEQUENCE</scope>
</reference>
<comment type="caution">
    <text evidence="1">The sequence shown here is derived from an EMBL/GenBank/DDBJ whole genome shotgun (WGS) entry which is preliminary data.</text>
</comment>
<gene>
    <name evidence="1" type="ORF">SPIL2461_LOCUS17230</name>
</gene>
<keyword evidence="2" id="KW-1185">Reference proteome</keyword>
<dbReference type="OrthoDB" id="439226at2759"/>
<dbReference type="AlphaFoldDB" id="A0A812VT34"/>
<dbReference type="SUPFAM" id="SSF50370">
    <property type="entry name" value="Ricin B-like lectins"/>
    <property type="match status" value="1"/>
</dbReference>
<dbReference type="Proteomes" id="UP000649617">
    <property type="component" value="Unassembled WGS sequence"/>
</dbReference>
<evidence type="ECO:0008006" key="3">
    <source>
        <dbReference type="Google" id="ProtNLM"/>
    </source>
</evidence>
<organism evidence="1 2">
    <name type="scientific">Symbiodinium pilosum</name>
    <name type="common">Dinoflagellate</name>
    <dbReference type="NCBI Taxonomy" id="2952"/>
    <lineage>
        <taxon>Eukaryota</taxon>
        <taxon>Sar</taxon>
        <taxon>Alveolata</taxon>
        <taxon>Dinophyceae</taxon>
        <taxon>Suessiales</taxon>
        <taxon>Symbiodiniaceae</taxon>
        <taxon>Symbiodinium</taxon>
    </lineage>
</organism>
<evidence type="ECO:0000313" key="2">
    <source>
        <dbReference type="Proteomes" id="UP000649617"/>
    </source>
</evidence>
<sequence>VVQSVVFAAPMVFFVSDDVSEATQSVLDELYRSSVNYIMHNDAPPRMPGLPEFWVPALKQAATAMVRKGFAEKGSYLKRALKWKLLFGDGRLDILFDLLERRAQYALDSCRGYRHTCKILLVPLYDASQGIAQMDFDEFASIPYRAESDSEEMLHIESEFAWIVHVCLPRNFARTYRWMRLKHVASGLCLACTEEGQLQLRDSWGANPDDLFWQRHHVQITVRPPDGTFRLGSKASQRWLAATEGGELQISDGDFDEQYWTLRLRGDGEYHLESYSSSKLLTVQGSGGQEKLILANKLQPGDHRWVLIPQKLKHTLPPKSD</sequence>
<proteinExistence type="predicted"/>
<feature type="non-terminal residue" evidence="1">
    <location>
        <position position="321"/>
    </location>
</feature>
<feature type="non-terminal residue" evidence="1">
    <location>
        <position position="1"/>
    </location>
</feature>
<dbReference type="EMBL" id="CAJNIZ010043030">
    <property type="protein sequence ID" value="CAE7647646.1"/>
    <property type="molecule type" value="Genomic_DNA"/>
</dbReference>
<dbReference type="CDD" id="cd00161">
    <property type="entry name" value="beta-trefoil_Ricin-like"/>
    <property type="match status" value="1"/>
</dbReference>
<evidence type="ECO:0000313" key="1">
    <source>
        <dbReference type="EMBL" id="CAE7647646.1"/>
    </source>
</evidence>